<accession>A0A183F360</accession>
<accession>A0A3P7WZQ8</accession>
<name>A0A183F360_HELPZ</name>
<dbReference type="Gene3D" id="1.20.120.1900">
    <property type="entry name" value="Gamma-tubulin complex, C-terminal domain"/>
    <property type="match status" value="1"/>
</dbReference>
<dbReference type="WBParaSite" id="HPBE_0000060201-mRNA-1">
    <property type="protein sequence ID" value="HPBE_0000060201-mRNA-1"/>
    <property type="gene ID" value="HPBE_0000060201"/>
</dbReference>
<dbReference type="EMBL" id="UZAH01000458">
    <property type="protein sequence ID" value="VDO18985.1"/>
    <property type="molecule type" value="Genomic_DNA"/>
</dbReference>
<dbReference type="Proteomes" id="UP000050761">
    <property type="component" value="Unassembled WGS sequence"/>
</dbReference>
<proteinExistence type="predicted"/>
<reference evidence="3" key="2">
    <citation type="submission" date="2019-09" db="UniProtKB">
        <authorList>
            <consortium name="WormBaseParasite"/>
        </authorList>
    </citation>
    <scope>IDENTIFICATION</scope>
</reference>
<dbReference type="OrthoDB" id="2192946at2759"/>
<dbReference type="AlphaFoldDB" id="A0A183F360"/>
<dbReference type="InterPro" id="IPR042241">
    <property type="entry name" value="GCP_C_sf"/>
</dbReference>
<organism evidence="2 3">
    <name type="scientific">Heligmosomoides polygyrus</name>
    <name type="common">Parasitic roundworm</name>
    <dbReference type="NCBI Taxonomy" id="6339"/>
    <lineage>
        <taxon>Eukaryota</taxon>
        <taxon>Metazoa</taxon>
        <taxon>Ecdysozoa</taxon>
        <taxon>Nematoda</taxon>
        <taxon>Chromadorea</taxon>
        <taxon>Rhabditida</taxon>
        <taxon>Rhabditina</taxon>
        <taxon>Rhabditomorpha</taxon>
        <taxon>Strongyloidea</taxon>
        <taxon>Heligmosomidae</taxon>
        <taxon>Heligmosomoides</taxon>
    </lineage>
</organism>
<evidence type="ECO:0000313" key="3">
    <source>
        <dbReference type="WBParaSite" id="HPBE_0000060201-mRNA-1"/>
    </source>
</evidence>
<evidence type="ECO:0000313" key="2">
    <source>
        <dbReference type="Proteomes" id="UP000050761"/>
    </source>
</evidence>
<sequence>MASKPMWWAPRADIVAKRFAFLGAYPPCPWYRPLKDEFVAMTNVTPEEQEHFMNDEVRMFLAGYETENIRFTYGQDSPCPVGLKVNPSLDPFMRSAVERFKKVFIDIWRIRVYGYALKHDYSFSLTARAVAEEVVKRLNRLLCPLIEAETYDLADYGLNTLSRSVGAIQTSVKVYASVIAALKEEHLIGGQVLTLLYNMKVKVVVEKDMRDLQEIFEQHFFFRLDSSGYVLVEDLCPAFLSDLLPSIAKCGDYNSMMDSARINEGKITADWSKLDVREIEREKSAVVLRQLCATISFDSAIRDCMALLLEAVDIDILLRTCQAESILTRPIEEVSKQQLRRVSESFIKGMARKFPFVSNFKLSSVDECVFEMLRTSLLVNDAPSEPLDANNEKLFIDLLSLTYSPPAKIEKLIPVCVVDMYSLVFRLSLLLNTAIMYLSEGIFEIGLARDPANAHRACILSSLYRNVVDLTINLTNAIAGAVTNFASQMAKGESIDEVLKLQKDVVSQILAESGLNQWRKVTYLKRLVDLVSRLGVEGLLQSPTLSEEYYVILEDVESMQLVE</sequence>
<evidence type="ECO:0000313" key="1">
    <source>
        <dbReference type="EMBL" id="VDO18985.1"/>
    </source>
</evidence>
<reference evidence="1 2" key="1">
    <citation type="submission" date="2018-11" db="EMBL/GenBank/DDBJ databases">
        <authorList>
            <consortium name="Pathogen Informatics"/>
        </authorList>
    </citation>
    <scope>NUCLEOTIDE SEQUENCE [LARGE SCALE GENOMIC DNA]</scope>
</reference>
<keyword evidence="2" id="KW-1185">Reference proteome</keyword>
<gene>
    <name evidence="1" type="ORF">HPBE_LOCUS603</name>
</gene>
<protein>
    <submittedName>
        <fullName evidence="3">Vps8 domain-containing protein</fullName>
    </submittedName>
</protein>